<sequence length="131" mass="14705">MDLPVEVIPSSENTVASHRTKNKGSCPRPITNCYKDSPSPIDSTRTLVNRRISSIENPAQVRSVSTGFGRTVSPYDNFHEREKTVVYHNYPRMAEERAFVGSPCWLRPRIEPPSENGSADGLMLNHTSTKF</sequence>
<organism evidence="2 3">
    <name type="scientific">Vespula pensylvanica</name>
    <name type="common">Western yellow jacket</name>
    <name type="synonym">Wasp</name>
    <dbReference type="NCBI Taxonomy" id="30213"/>
    <lineage>
        <taxon>Eukaryota</taxon>
        <taxon>Metazoa</taxon>
        <taxon>Ecdysozoa</taxon>
        <taxon>Arthropoda</taxon>
        <taxon>Hexapoda</taxon>
        <taxon>Insecta</taxon>
        <taxon>Pterygota</taxon>
        <taxon>Neoptera</taxon>
        <taxon>Endopterygota</taxon>
        <taxon>Hymenoptera</taxon>
        <taxon>Apocrita</taxon>
        <taxon>Aculeata</taxon>
        <taxon>Vespoidea</taxon>
        <taxon>Vespidae</taxon>
        <taxon>Vespinae</taxon>
        <taxon>Vespula</taxon>
    </lineage>
</organism>
<dbReference type="Proteomes" id="UP000600918">
    <property type="component" value="Unassembled WGS sequence"/>
</dbReference>
<keyword evidence="3" id="KW-1185">Reference proteome</keyword>
<accession>A0A834UAP2</accession>
<gene>
    <name evidence="2" type="ORF">H0235_006538</name>
</gene>
<evidence type="ECO:0000256" key="1">
    <source>
        <dbReference type="SAM" id="MobiDB-lite"/>
    </source>
</evidence>
<reference evidence="2" key="1">
    <citation type="journal article" date="2020" name="G3 (Bethesda)">
        <title>High-Quality Assemblies for Three Invasive Social Wasps from the &lt;i&gt;Vespula&lt;/i&gt; Genus.</title>
        <authorList>
            <person name="Harrop T.W.R."/>
            <person name="Guhlin J."/>
            <person name="McLaughlin G.M."/>
            <person name="Permina E."/>
            <person name="Stockwell P."/>
            <person name="Gilligan J."/>
            <person name="Le Lec M.F."/>
            <person name="Gruber M.A.M."/>
            <person name="Quinn O."/>
            <person name="Lovegrove M."/>
            <person name="Duncan E.J."/>
            <person name="Remnant E.J."/>
            <person name="Van Eeckhoven J."/>
            <person name="Graham B."/>
            <person name="Knapp R.A."/>
            <person name="Langford K.W."/>
            <person name="Kronenberg Z."/>
            <person name="Press M.O."/>
            <person name="Eacker S.M."/>
            <person name="Wilson-Rankin E.E."/>
            <person name="Purcell J."/>
            <person name="Lester P.J."/>
            <person name="Dearden P.K."/>
        </authorList>
    </citation>
    <scope>NUCLEOTIDE SEQUENCE</scope>
    <source>
        <strain evidence="2">Volc-1</strain>
    </source>
</reference>
<evidence type="ECO:0000313" key="3">
    <source>
        <dbReference type="Proteomes" id="UP000600918"/>
    </source>
</evidence>
<proteinExistence type="predicted"/>
<evidence type="ECO:0000313" key="2">
    <source>
        <dbReference type="EMBL" id="KAF7426844.1"/>
    </source>
</evidence>
<dbReference type="EMBL" id="JACSDY010000005">
    <property type="protein sequence ID" value="KAF7426844.1"/>
    <property type="molecule type" value="Genomic_DNA"/>
</dbReference>
<protein>
    <submittedName>
        <fullName evidence="2">Uncharacterized protein</fullName>
    </submittedName>
</protein>
<dbReference type="AlphaFoldDB" id="A0A834UAP2"/>
<feature type="region of interest" description="Disordered" evidence="1">
    <location>
        <begin position="111"/>
        <end position="131"/>
    </location>
</feature>
<feature type="region of interest" description="Disordered" evidence="1">
    <location>
        <begin position="1"/>
        <end position="42"/>
    </location>
</feature>
<comment type="caution">
    <text evidence="2">The sequence shown here is derived from an EMBL/GenBank/DDBJ whole genome shotgun (WGS) entry which is preliminary data.</text>
</comment>
<name>A0A834UAP2_VESPE</name>